<sequence>MRLRDARDQVEREHPELTGQAKLEAIKALQKSASADAAHCAHCDQDVKPVEKRGWSGVLAWLALLQAAGVVGAIVAAIHPYTVPGAWVGKLALWPAAVHPTWLSIIAAIAAFITAAAWAGSASRRATATATCPKCGLTLAAPA</sequence>
<feature type="transmembrane region" description="Helical" evidence="1">
    <location>
        <begin position="58"/>
        <end position="81"/>
    </location>
</feature>
<accession>A0ABT3U4E4</accession>
<evidence type="ECO:0000313" key="3">
    <source>
        <dbReference type="Proteomes" id="UP001163064"/>
    </source>
</evidence>
<reference evidence="2" key="1">
    <citation type="submission" date="2022-10" db="EMBL/GenBank/DDBJ databases">
        <title>Streptomyces beihaiensis sp. nov., a chitin degrading actinobacterium, isolated from shrimp pond soil.</title>
        <authorList>
            <person name="Xie J."/>
            <person name="Shen N."/>
        </authorList>
    </citation>
    <scope>NUCLEOTIDE SEQUENCE</scope>
    <source>
        <strain evidence="2">GXMU-J5</strain>
    </source>
</reference>
<protein>
    <submittedName>
        <fullName evidence="2">Uncharacterized protein</fullName>
    </submittedName>
</protein>
<evidence type="ECO:0000313" key="2">
    <source>
        <dbReference type="EMBL" id="MCX3064202.1"/>
    </source>
</evidence>
<proteinExistence type="predicted"/>
<evidence type="ECO:0000256" key="1">
    <source>
        <dbReference type="SAM" id="Phobius"/>
    </source>
</evidence>
<keyword evidence="1" id="KW-0472">Membrane</keyword>
<keyword evidence="1" id="KW-0812">Transmembrane</keyword>
<organism evidence="2 3">
    <name type="scientific">Streptomyces beihaiensis</name>
    <dbReference type="NCBI Taxonomy" id="2984495"/>
    <lineage>
        <taxon>Bacteria</taxon>
        <taxon>Bacillati</taxon>
        <taxon>Actinomycetota</taxon>
        <taxon>Actinomycetes</taxon>
        <taxon>Kitasatosporales</taxon>
        <taxon>Streptomycetaceae</taxon>
        <taxon>Streptomyces</taxon>
    </lineage>
</organism>
<dbReference type="Proteomes" id="UP001163064">
    <property type="component" value="Unassembled WGS sequence"/>
</dbReference>
<gene>
    <name evidence="2" type="ORF">OFY01_31520</name>
</gene>
<dbReference type="RefSeq" id="WP_266605766.1">
    <property type="nucleotide sequence ID" value="NZ_JAPHNL010000335.1"/>
</dbReference>
<keyword evidence="1" id="KW-1133">Transmembrane helix</keyword>
<comment type="caution">
    <text evidence="2">The sequence shown here is derived from an EMBL/GenBank/DDBJ whole genome shotgun (WGS) entry which is preliminary data.</text>
</comment>
<keyword evidence="3" id="KW-1185">Reference proteome</keyword>
<feature type="transmembrane region" description="Helical" evidence="1">
    <location>
        <begin position="101"/>
        <end position="119"/>
    </location>
</feature>
<name>A0ABT3U4E4_9ACTN</name>
<dbReference type="EMBL" id="JAPHNL010000335">
    <property type="protein sequence ID" value="MCX3064202.1"/>
    <property type="molecule type" value="Genomic_DNA"/>
</dbReference>